<protein>
    <submittedName>
        <fullName evidence="1">Uncharacterized protein</fullName>
    </submittedName>
</protein>
<name>A0A1J8PJS7_9AGAM</name>
<dbReference type="AlphaFoldDB" id="A0A1J8PJS7"/>
<dbReference type="Proteomes" id="UP000183567">
    <property type="component" value="Unassembled WGS sequence"/>
</dbReference>
<sequence length="17" mass="1794">MPSYVAQLSTLNGAVDQ</sequence>
<accession>A0A1J8PJS7</accession>
<reference evidence="1 2" key="1">
    <citation type="submission" date="2016-03" db="EMBL/GenBank/DDBJ databases">
        <title>Comparative genomics of the ectomycorrhizal sister species Rhizopogon vinicolor and Rhizopogon vesiculosus (Basidiomycota: Boletales) reveals a divergence of the mating type B locus.</title>
        <authorList>
            <person name="Mujic A.B."/>
            <person name="Kuo A."/>
            <person name="Tritt A."/>
            <person name="Lipzen A."/>
            <person name="Chen C."/>
            <person name="Johnson J."/>
            <person name="Sharma A."/>
            <person name="Barry K."/>
            <person name="Grigoriev I.V."/>
            <person name="Spatafora J.W."/>
        </authorList>
    </citation>
    <scope>NUCLEOTIDE SEQUENCE [LARGE SCALE GENOMIC DNA]</scope>
    <source>
        <strain evidence="1 2">AM-OR11-056</strain>
    </source>
</reference>
<organism evidence="1 2">
    <name type="scientific">Rhizopogon vesiculosus</name>
    <dbReference type="NCBI Taxonomy" id="180088"/>
    <lineage>
        <taxon>Eukaryota</taxon>
        <taxon>Fungi</taxon>
        <taxon>Dikarya</taxon>
        <taxon>Basidiomycota</taxon>
        <taxon>Agaricomycotina</taxon>
        <taxon>Agaricomycetes</taxon>
        <taxon>Agaricomycetidae</taxon>
        <taxon>Boletales</taxon>
        <taxon>Suillineae</taxon>
        <taxon>Rhizopogonaceae</taxon>
        <taxon>Rhizopogon</taxon>
    </lineage>
</organism>
<comment type="caution">
    <text evidence="1">The sequence shown here is derived from an EMBL/GenBank/DDBJ whole genome shotgun (WGS) entry which is preliminary data.</text>
</comment>
<dbReference type="EMBL" id="LVVM01005908">
    <property type="protein sequence ID" value="OJA09478.1"/>
    <property type="molecule type" value="Genomic_DNA"/>
</dbReference>
<keyword evidence="2" id="KW-1185">Reference proteome</keyword>
<gene>
    <name evidence="1" type="ORF">AZE42_05852</name>
</gene>
<proteinExistence type="predicted"/>
<evidence type="ECO:0000313" key="1">
    <source>
        <dbReference type="EMBL" id="OJA09478.1"/>
    </source>
</evidence>
<evidence type="ECO:0000313" key="2">
    <source>
        <dbReference type="Proteomes" id="UP000183567"/>
    </source>
</evidence>